<dbReference type="EMBL" id="AUWU02000004">
    <property type="protein sequence ID" value="KAH0574135.1"/>
    <property type="molecule type" value="Genomic_DNA"/>
</dbReference>
<evidence type="ECO:0000313" key="2">
    <source>
        <dbReference type="EMBL" id="KAH0574135.1"/>
    </source>
</evidence>
<sequence>MSPRADREDLRLQEKCVVDTTGRWTVLALGNCCSRCVLGVQQPPGEHAAGLRQTSPFAPQTRLAALHWSGCGYEQFSICQFTPSACPDGRYIAVLLSSRTASVLCNTWMVETPLNHSLWQLTTAMLTHHKQFSRVKRKSFHNDTGVRNHMDYLANV</sequence>
<evidence type="ECO:0000313" key="3">
    <source>
        <dbReference type="Proteomes" id="UP000018208"/>
    </source>
</evidence>
<reference evidence="1 2" key="1">
    <citation type="journal article" date="2014" name="PLoS Genet.">
        <title>The Genome of Spironucleus salmonicida Highlights a Fish Pathogen Adapted to Fluctuating Environments.</title>
        <authorList>
            <person name="Xu F."/>
            <person name="Jerlstrom-Hultqvist J."/>
            <person name="Einarsson E."/>
            <person name="Astvaldsson A."/>
            <person name="Svard S.G."/>
            <person name="Andersson J.O."/>
        </authorList>
    </citation>
    <scope>NUCLEOTIDE SEQUENCE</scope>
    <source>
        <strain evidence="2">ATCC 50377</strain>
    </source>
</reference>
<keyword evidence="3" id="KW-1185">Reference proteome</keyword>
<protein>
    <submittedName>
        <fullName evidence="1">Uncharacterized protein</fullName>
    </submittedName>
</protein>
<accession>V6LRF1</accession>
<organism evidence="1">
    <name type="scientific">Spironucleus salmonicida</name>
    <dbReference type="NCBI Taxonomy" id="348837"/>
    <lineage>
        <taxon>Eukaryota</taxon>
        <taxon>Metamonada</taxon>
        <taxon>Diplomonadida</taxon>
        <taxon>Hexamitidae</taxon>
        <taxon>Hexamitinae</taxon>
        <taxon>Spironucleus</taxon>
    </lineage>
</organism>
<dbReference type="Proteomes" id="UP000018208">
    <property type="component" value="Unassembled WGS sequence"/>
</dbReference>
<evidence type="ECO:0000313" key="1">
    <source>
        <dbReference type="EMBL" id="EST46271.1"/>
    </source>
</evidence>
<name>V6LRF1_9EUKA</name>
<dbReference type="EMBL" id="KI546080">
    <property type="protein sequence ID" value="EST46271.1"/>
    <property type="molecule type" value="Genomic_DNA"/>
</dbReference>
<gene>
    <name evidence="1" type="ORF">SS50377_13716</name>
    <name evidence="2" type="ORF">SS50377_24081</name>
</gene>
<reference evidence="2" key="2">
    <citation type="submission" date="2020-12" db="EMBL/GenBank/DDBJ databases">
        <title>New Spironucleus salmonicida genome in near-complete chromosomes.</title>
        <authorList>
            <person name="Xu F."/>
            <person name="Kurt Z."/>
            <person name="Jimenez-Gonzalez A."/>
            <person name="Astvaldsson A."/>
            <person name="Andersson J.O."/>
            <person name="Svard S.G."/>
        </authorList>
    </citation>
    <scope>NUCLEOTIDE SEQUENCE</scope>
    <source>
        <strain evidence="2">ATCC 50377</strain>
    </source>
</reference>
<proteinExistence type="predicted"/>
<dbReference type="VEuPathDB" id="GiardiaDB:SS50377_24081"/>
<dbReference type="AlphaFoldDB" id="V6LRF1"/>